<dbReference type="Gene3D" id="3.40.250.10">
    <property type="entry name" value="Rhodanese-like domain"/>
    <property type="match status" value="1"/>
</dbReference>
<reference evidence="3 4" key="1">
    <citation type="submission" date="2019-02" db="EMBL/GenBank/DDBJ databases">
        <title>Complete Genome Sequence and Methylome Analysis of free living Spirochaetas.</title>
        <authorList>
            <person name="Fomenkov A."/>
            <person name="Dubinina G."/>
            <person name="Leshcheva N."/>
            <person name="Mikheeva N."/>
            <person name="Grabovich M."/>
            <person name="Vincze T."/>
            <person name="Roberts R.J."/>
        </authorList>
    </citation>
    <scope>NUCLEOTIDE SEQUENCE [LARGE SCALE GENOMIC DNA]</scope>
    <source>
        <strain evidence="3 4">K2</strain>
    </source>
</reference>
<evidence type="ECO:0000313" key="4">
    <source>
        <dbReference type="Proteomes" id="UP000324209"/>
    </source>
</evidence>
<dbReference type="OrthoDB" id="9800872at2"/>
<dbReference type="SMART" id="SM00450">
    <property type="entry name" value="RHOD"/>
    <property type="match status" value="1"/>
</dbReference>
<protein>
    <submittedName>
        <fullName evidence="3">Rhodanese-like domain-containing protein</fullName>
    </submittedName>
</protein>
<sequence>MLECPMIQWIQYVIIIIAVGALAFAASVYRIRRNREKQKNLSLNSTLQVLINQDQYEYFLIDVRSEAEYKKGHIPTAINVPYGHLGSFLPTDNLFTNMVVYGRSPLQSSRAAAILSDSGYFNVTSFGPVFKWRGPVTRESKDNKPSTKEKKIL</sequence>
<keyword evidence="1" id="KW-0472">Membrane</keyword>
<evidence type="ECO:0000313" key="3">
    <source>
        <dbReference type="EMBL" id="QEN09789.1"/>
    </source>
</evidence>
<keyword evidence="1" id="KW-1133">Transmembrane helix</keyword>
<name>A0A5C1QRF1_9SPIO</name>
<dbReference type="CDD" id="cd00158">
    <property type="entry name" value="RHOD"/>
    <property type="match status" value="1"/>
</dbReference>
<dbReference type="InterPro" id="IPR036873">
    <property type="entry name" value="Rhodanese-like_dom_sf"/>
</dbReference>
<organism evidence="3 4">
    <name type="scientific">Oceanispirochaeta crateris</name>
    <dbReference type="NCBI Taxonomy" id="2518645"/>
    <lineage>
        <taxon>Bacteria</taxon>
        <taxon>Pseudomonadati</taxon>
        <taxon>Spirochaetota</taxon>
        <taxon>Spirochaetia</taxon>
        <taxon>Spirochaetales</taxon>
        <taxon>Spirochaetaceae</taxon>
        <taxon>Oceanispirochaeta</taxon>
    </lineage>
</organism>
<keyword evidence="1" id="KW-0812">Transmembrane</keyword>
<dbReference type="InterPro" id="IPR001763">
    <property type="entry name" value="Rhodanese-like_dom"/>
</dbReference>
<feature type="domain" description="Rhodanese" evidence="2">
    <location>
        <begin position="54"/>
        <end position="131"/>
    </location>
</feature>
<dbReference type="InterPro" id="IPR050229">
    <property type="entry name" value="GlpE_sulfurtransferase"/>
</dbReference>
<dbReference type="Pfam" id="PF00581">
    <property type="entry name" value="Rhodanese"/>
    <property type="match status" value="1"/>
</dbReference>
<feature type="transmembrane region" description="Helical" evidence="1">
    <location>
        <begin position="6"/>
        <end position="29"/>
    </location>
</feature>
<gene>
    <name evidence="3" type="ORF">EXM22_18030</name>
</gene>
<dbReference type="KEGG" id="ock:EXM22_18030"/>
<dbReference type="AlphaFoldDB" id="A0A5C1QRF1"/>
<dbReference type="PANTHER" id="PTHR43031">
    <property type="entry name" value="FAD-DEPENDENT OXIDOREDUCTASE"/>
    <property type="match status" value="1"/>
</dbReference>
<dbReference type="PROSITE" id="PS50206">
    <property type="entry name" value="RHODANESE_3"/>
    <property type="match status" value="1"/>
</dbReference>
<evidence type="ECO:0000256" key="1">
    <source>
        <dbReference type="SAM" id="Phobius"/>
    </source>
</evidence>
<evidence type="ECO:0000259" key="2">
    <source>
        <dbReference type="PROSITE" id="PS50206"/>
    </source>
</evidence>
<dbReference type="SUPFAM" id="SSF52821">
    <property type="entry name" value="Rhodanese/Cell cycle control phosphatase"/>
    <property type="match status" value="1"/>
</dbReference>
<accession>A0A5C1QRF1</accession>
<proteinExistence type="predicted"/>
<keyword evidence="4" id="KW-1185">Reference proteome</keyword>
<dbReference type="Proteomes" id="UP000324209">
    <property type="component" value="Chromosome"/>
</dbReference>
<dbReference type="PANTHER" id="PTHR43031:SF1">
    <property type="entry name" value="PYRIDINE NUCLEOTIDE-DISULPHIDE OXIDOREDUCTASE"/>
    <property type="match status" value="1"/>
</dbReference>
<dbReference type="EMBL" id="CP036150">
    <property type="protein sequence ID" value="QEN09789.1"/>
    <property type="molecule type" value="Genomic_DNA"/>
</dbReference>